<feature type="transmembrane region" description="Helical" evidence="7">
    <location>
        <begin position="339"/>
        <end position="359"/>
    </location>
</feature>
<feature type="transmembrane region" description="Helical" evidence="7">
    <location>
        <begin position="162"/>
        <end position="180"/>
    </location>
</feature>
<comment type="caution">
    <text evidence="9">The sequence shown here is derived from an EMBL/GenBank/DDBJ whole genome shotgun (WGS) entry which is preliminary data.</text>
</comment>
<feature type="transmembrane region" description="Helical" evidence="7">
    <location>
        <begin position="209"/>
        <end position="230"/>
    </location>
</feature>
<dbReference type="PROSITE" id="PS50850">
    <property type="entry name" value="MFS"/>
    <property type="match status" value="1"/>
</dbReference>
<dbReference type="InterPro" id="IPR011701">
    <property type="entry name" value="MFS"/>
</dbReference>
<keyword evidence="10" id="KW-1185">Reference proteome</keyword>
<dbReference type="RefSeq" id="WP_170053210.1">
    <property type="nucleotide sequence ID" value="NZ_JABBKX010000002.1"/>
</dbReference>
<feature type="domain" description="Major facilitator superfamily (MFS) profile" evidence="8">
    <location>
        <begin position="7"/>
        <end position="391"/>
    </location>
</feature>
<dbReference type="Gene3D" id="1.20.1250.20">
    <property type="entry name" value="MFS general substrate transporter like domains"/>
    <property type="match status" value="2"/>
</dbReference>
<evidence type="ECO:0000256" key="5">
    <source>
        <dbReference type="ARBA" id="ARBA00022989"/>
    </source>
</evidence>
<keyword evidence="3" id="KW-1003">Cell membrane</keyword>
<feature type="transmembrane region" description="Helical" evidence="7">
    <location>
        <begin position="12"/>
        <end position="35"/>
    </location>
</feature>
<accession>A0A848ECB6</accession>
<dbReference type="GO" id="GO:0022857">
    <property type="term" value="F:transmembrane transporter activity"/>
    <property type="evidence" value="ECO:0007669"/>
    <property type="project" value="InterPro"/>
</dbReference>
<dbReference type="PANTHER" id="PTHR23517">
    <property type="entry name" value="RESISTANCE PROTEIN MDTM, PUTATIVE-RELATED-RELATED"/>
    <property type="match status" value="1"/>
</dbReference>
<comment type="subcellular location">
    <subcellularLocation>
        <location evidence="1">Cell membrane</location>
        <topology evidence="1">Multi-pass membrane protein</topology>
    </subcellularLocation>
</comment>
<dbReference type="SUPFAM" id="SSF103473">
    <property type="entry name" value="MFS general substrate transporter"/>
    <property type="match status" value="1"/>
</dbReference>
<keyword evidence="6 7" id="KW-0472">Membrane</keyword>
<keyword evidence="4 7" id="KW-0812">Transmembrane</keyword>
<dbReference type="AlphaFoldDB" id="A0A848ECB6"/>
<proteinExistence type="predicted"/>
<evidence type="ECO:0000256" key="3">
    <source>
        <dbReference type="ARBA" id="ARBA00022475"/>
    </source>
</evidence>
<dbReference type="Proteomes" id="UP000548582">
    <property type="component" value="Unassembled WGS sequence"/>
</dbReference>
<feature type="transmembrane region" description="Helical" evidence="7">
    <location>
        <begin position="76"/>
        <end position="95"/>
    </location>
</feature>
<feature type="transmembrane region" description="Helical" evidence="7">
    <location>
        <begin position="47"/>
        <end position="69"/>
    </location>
</feature>
<evidence type="ECO:0000259" key="8">
    <source>
        <dbReference type="PROSITE" id="PS50850"/>
    </source>
</evidence>
<evidence type="ECO:0000313" key="9">
    <source>
        <dbReference type="EMBL" id="NMJ40958.1"/>
    </source>
</evidence>
<dbReference type="EMBL" id="JABBKX010000002">
    <property type="protein sequence ID" value="NMJ40958.1"/>
    <property type="molecule type" value="Genomic_DNA"/>
</dbReference>
<organism evidence="9 10">
    <name type="scientific">Neoroseomonas marina</name>
    <dbReference type="NCBI Taxonomy" id="1232220"/>
    <lineage>
        <taxon>Bacteria</taxon>
        <taxon>Pseudomonadati</taxon>
        <taxon>Pseudomonadota</taxon>
        <taxon>Alphaproteobacteria</taxon>
        <taxon>Acetobacterales</taxon>
        <taxon>Acetobacteraceae</taxon>
        <taxon>Neoroseomonas</taxon>
    </lineage>
</organism>
<reference evidence="9 10" key="1">
    <citation type="submission" date="2020-03" db="EMBL/GenBank/DDBJ databases">
        <authorList>
            <person name="Sun Q."/>
        </authorList>
    </citation>
    <scope>NUCLEOTIDE SEQUENCE [LARGE SCALE GENOMIC DNA]</scope>
    <source>
        <strain evidence="9 10">JC162</strain>
    </source>
</reference>
<feature type="transmembrane region" description="Helical" evidence="7">
    <location>
        <begin position="101"/>
        <end position="124"/>
    </location>
</feature>
<sequence length="416" mass="43779">MTPAQRQVVFINAAHTFTHYCLLILATAVLAMVTQERDRFGADYGPILSLGTAMFVTYGLGALPMGWLADRVGRRALMIAFFLGTGFFMAAAGFMDSPIAIGIALGLMGCFAAIYHPIGTAMLVEAAGSRVGRAMGINGVFGNFGVATAPIVTAFVAAALGWRWAFILPGVACMVVGLFYSREPEFDAVKAGGGAKPFPEIPRSVVRRAVVILLSIAAVSGLVFNAYTLLIPKLMEERLAGSPDLLPVVGLLAFLATICGGLTQFTVGRMIDSRTLKTVFLPLGIAVVPGLAALAFLDGWMVLPVAGLVAACVFGQVTVNETMTARYVAPALRAKLYSIRFTIGFLGAAIASPLIGMLHEATGSLSVAMLVLAGVATITLICAFAFPNRQEELEPEAWARAPELREERGAAAMPAE</sequence>
<feature type="transmembrane region" description="Helical" evidence="7">
    <location>
        <begin position="245"/>
        <end position="267"/>
    </location>
</feature>
<dbReference type="InterPro" id="IPR050171">
    <property type="entry name" value="MFS_Transporters"/>
</dbReference>
<feature type="transmembrane region" description="Helical" evidence="7">
    <location>
        <begin position="136"/>
        <end position="156"/>
    </location>
</feature>
<evidence type="ECO:0000256" key="4">
    <source>
        <dbReference type="ARBA" id="ARBA00022692"/>
    </source>
</evidence>
<keyword evidence="5 7" id="KW-1133">Transmembrane helix</keyword>
<feature type="transmembrane region" description="Helical" evidence="7">
    <location>
        <begin position="302"/>
        <end position="319"/>
    </location>
</feature>
<evidence type="ECO:0000256" key="7">
    <source>
        <dbReference type="SAM" id="Phobius"/>
    </source>
</evidence>
<gene>
    <name evidence="9" type="ORF">GWK16_06885</name>
</gene>
<dbReference type="InterPro" id="IPR005829">
    <property type="entry name" value="Sugar_transporter_CS"/>
</dbReference>
<evidence type="ECO:0000313" key="10">
    <source>
        <dbReference type="Proteomes" id="UP000548582"/>
    </source>
</evidence>
<evidence type="ECO:0000256" key="6">
    <source>
        <dbReference type="ARBA" id="ARBA00023136"/>
    </source>
</evidence>
<protein>
    <submittedName>
        <fullName evidence="9">MFS transporter</fullName>
    </submittedName>
</protein>
<dbReference type="Pfam" id="PF07690">
    <property type="entry name" value="MFS_1"/>
    <property type="match status" value="1"/>
</dbReference>
<dbReference type="PROSITE" id="PS00216">
    <property type="entry name" value="SUGAR_TRANSPORT_1"/>
    <property type="match status" value="1"/>
</dbReference>
<keyword evidence="2" id="KW-0813">Transport</keyword>
<dbReference type="InterPro" id="IPR036259">
    <property type="entry name" value="MFS_trans_sf"/>
</dbReference>
<evidence type="ECO:0000256" key="1">
    <source>
        <dbReference type="ARBA" id="ARBA00004651"/>
    </source>
</evidence>
<dbReference type="PANTHER" id="PTHR23517:SF2">
    <property type="entry name" value="MULTIDRUG RESISTANCE PROTEIN MDTH"/>
    <property type="match status" value="1"/>
</dbReference>
<dbReference type="InterPro" id="IPR020846">
    <property type="entry name" value="MFS_dom"/>
</dbReference>
<name>A0A848ECB6_9PROT</name>
<feature type="transmembrane region" description="Helical" evidence="7">
    <location>
        <begin position="365"/>
        <end position="386"/>
    </location>
</feature>
<evidence type="ECO:0000256" key="2">
    <source>
        <dbReference type="ARBA" id="ARBA00022448"/>
    </source>
</evidence>
<dbReference type="GO" id="GO:0005886">
    <property type="term" value="C:plasma membrane"/>
    <property type="evidence" value="ECO:0007669"/>
    <property type="project" value="UniProtKB-SubCell"/>
</dbReference>
<feature type="transmembrane region" description="Helical" evidence="7">
    <location>
        <begin position="279"/>
        <end position="296"/>
    </location>
</feature>